<keyword evidence="2" id="KW-1185">Reference proteome</keyword>
<protein>
    <submittedName>
        <fullName evidence="1">Uncharacterized protein</fullName>
    </submittedName>
</protein>
<dbReference type="OrthoDB" id="9181276at2"/>
<accession>A0A4P7XHT4</accession>
<dbReference type="Proteomes" id="UP000298049">
    <property type="component" value="Chromosome"/>
</dbReference>
<dbReference type="RefSeq" id="WP_136549316.1">
    <property type="nucleotide sequence ID" value="NZ_CP031093.1"/>
</dbReference>
<organism evidence="1 2">
    <name type="scientific">Hydrocarboniclastica marina</name>
    <dbReference type="NCBI Taxonomy" id="2259620"/>
    <lineage>
        <taxon>Bacteria</taxon>
        <taxon>Pseudomonadati</taxon>
        <taxon>Pseudomonadota</taxon>
        <taxon>Gammaproteobacteria</taxon>
        <taxon>Alteromonadales</taxon>
        <taxon>Alteromonadaceae</taxon>
        <taxon>Hydrocarboniclastica</taxon>
    </lineage>
</organism>
<evidence type="ECO:0000313" key="2">
    <source>
        <dbReference type="Proteomes" id="UP000298049"/>
    </source>
</evidence>
<dbReference type="AlphaFoldDB" id="A0A4P7XHT4"/>
<dbReference type="EMBL" id="CP031093">
    <property type="protein sequence ID" value="QCF26609.1"/>
    <property type="molecule type" value="Genomic_DNA"/>
</dbReference>
<gene>
    <name evidence="1" type="ORF">soil367_12075</name>
</gene>
<proteinExistence type="predicted"/>
<evidence type="ECO:0000313" key="1">
    <source>
        <dbReference type="EMBL" id="QCF26609.1"/>
    </source>
</evidence>
<reference evidence="1 2" key="1">
    <citation type="submission" date="2018-07" db="EMBL/GenBank/DDBJ databases">
        <title>Marsedoiliclastica nanhaica gen. nov. sp. nov., a novel marine hydrocarbonoclastic bacterium isolated from an in-situ enriched hydrocarbon-degrading consortium in deep-sea sediment.</title>
        <authorList>
            <person name="Dong C."/>
            <person name="Ma T."/>
            <person name="Liu R."/>
            <person name="Shao Z."/>
        </authorList>
    </citation>
    <scope>NUCLEOTIDE SEQUENCE [LARGE SCALE GENOMIC DNA]</scope>
    <source>
        <strain evidence="2">soil36-7</strain>
    </source>
</reference>
<dbReference type="KEGG" id="hmi:soil367_12075"/>
<sequence length="143" mass="16712">MSDRKQFLLVMLVAALFVAWLLMRGAGVINLNNTLRDDPRLESYVYPFRVLRIEGDTAVMTTLRSTGTSTRQALEALFPPLQSVNDSHRDWQRAEREYAQLQARASEIILGHEDIARVRWELDEHWYHLQKMKRQRTDLVSNS</sequence>
<name>A0A4P7XHT4_9ALTE</name>